<evidence type="ECO:0000313" key="1">
    <source>
        <dbReference type="EMBL" id="GIL39911.1"/>
    </source>
</evidence>
<protein>
    <submittedName>
        <fullName evidence="1">Uncharacterized protein</fullName>
    </submittedName>
</protein>
<evidence type="ECO:0000313" key="2">
    <source>
        <dbReference type="Proteomes" id="UP000681075"/>
    </source>
</evidence>
<reference evidence="1" key="1">
    <citation type="submission" date="2021-02" db="EMBL/GenBank/DDBJ databases">
        <title>Genome sequence of Rhodospirillales sp. strain TMPK1 isolated from soil.</title>
        <authorList>
            <person name="Nakai R."/>
            <person name="Kusada H."/>
            <person name="Tamaki H."/>
        </authorList>
    </citation>
    <scope>NUCLEOTIDE SEQUENCE</scope>
    <source>
        <strain evidence="1">TMPK1</strain>
    </source>
</reference>
<sequence length="70" mass="7794">MHAVRVNEKHFAHACEQIGSTARSRCHAGVALQRRIKMELIEIGVVSEDTFGLPVNFESDIENPVNGTFE</sequence>
<accession>A0A8S8XDM3</accession>
<gene>
    <name evidence="1" type="ORF">TMPK1_21480</name>
</gene>
<dbReference type="EMBL" id="BOPV01000001">
    <property type="protein sequence ID" value="GIL39911.1"/>
    <property type="molecule type" value="Genomic_DNA"/>
</dbReference>
<name>A0A8S8XDM3_9PROT</name>
<dbReference type="Proteomes" id="UP000681075">
    <property type="component" value="Unassembled WGS sequence"/>
</dbReference>
<keyword evidence="2" id="KW-1185">Reference proteome</keyword>
<dbReference type="AlphaFoldDB" id="A0A8S8XDM3"/>
<comment type="caution">
    <text evidence="1">The sequence shown here is derived from an EMBL/GenBank/DDBJ whole genome shotgun (WGS) entry which is preliminary data.</text>
</comment>
<organism evidence="1 2">
    <name type="scientific">Roseiterribacter gracilis</name>
    <dbReference type="NCBI Taxonomy" id="2812848"/>
    <lineage>
        <taxon>Bacteria</taxon>
        <taxon>Pseudomonadati</taxon>
        <taxon>Pseudomonadota</taxon>
        <taxon>Alphaproteobacteria</taxon>
        <taxon>Rhodospirillales</taxon>
        <taxon>Roseiterribacteraceae</taxon>
        <taxon>Roseiterribacter</taxon>
    </lineage>
</organism>
<proteinExistence type="predicted"/>